<evidence type="ECO:0000256" key="6">
    <source>
        <dbReference type="SAM" id="MobiDB-lite"/>
    </source>
</evidence>
<dbReference type="Pfam" id="PF08281">
    <property type="entry name" value="Sigma70_r4_2"/>
    <property type="match status" value="1"/>
</dbReference>
<dbReference type="InterPro" id="IPR013249">
    <property type="entry name" value="RNA_pol_sigma70_r4_t2"/>
</dbReference>
<feature type="domain" description="RNA polymerase sigma factor 70 region 4 type 2" evidence="9">
    <location>
        <begin position="130"/>
        <end position="178"/>
    </location>
</feature>
<dbReference type="InterPro" id="IPR039425">
    <property type="entry name" value="RNA_pol_sigma-70-like"/>
</dbReference>
<comment type="similarity">
    <text evidence="1">Belongs to the sigma-70 factor family. ECF subfamily.</text>
</comment>
<name>A0A3L7AU02_9MICO</name>
<dbReference type="Gene3D" id="1.10.1740.10">
    <property type="match status" value="1"/>
</dbReference>
<feature type="domain" description="RNA polymerase sigma-70 region 2" evidence="8">
    <location>
        <begin position="31"/>
        <end position="96"/>
    </location>
</feature>
<feature type="compositionally biased region" description="Polar residues" evidence="6">
    <location>
        <begin position="264"/>
        <end position="277"/>
    </location>
</feature>
<keyword evidence="3" id="KW-0731">Sigma factor</keyword>
<evidence type="ECO:0000256" key="1">
    <source>
        <dbReference type="ARBA" id="ARBA00010641"/>
    </source>
</evidence>
<evidence type="ECO:0000259" key="8">
    <source>
        <dbReference type="Pfam" id="PF04542"/>
    </source>
</evidence>
<comment type="caution">
    <text evidence="10">The sequence shown here is derived from an EMBL/GenBank/DDBJ whole genome shotgun (WGS) entry which is preliminary data.</text>
</comment>
<accession>A0A3L7AU02</accession>
<evidence type="ECO:0000256" key="7">
    <source>
        <dbReference type="SAM" id="Phobius"/>
    </source>
</evidence>
<dbReference type="InterPro" id="IPR036388">
    <property type="entry name" value="WH-like_DNA-bd_sf"/>
</dbReference>
<dbReference type="AlphaFoldDB" id="A0A3L7AU02"/>
<dbReference type="SUPFAM" id="SSF88659">
    <property type="entry name" value="Sigma3 and sigma4 domains of RNA polymerase sigma factors"/>
    <property type="match status" value="1"/>
</dbReference>
<keyword evidence="2" id="KW-0805">Transcription regulation</keyword>
<dbReference type="Proteomes" id="UP000269438">
    <property type="component" value="Unassembled WGS sequence"/>
</dbReference>
<dbReference type="InterPro" id="IPR007627">
    <property type="entry name" value="RNA_pol_sigma70_r2"/>
</dbReference>
<dbReference type="Gene3D" id="1.10.10.10">
    <property type="entry name" value="Winged helix-like DNA-binding domain superfamily/Winged helix DNA-binding domain"/>
    <property type="match status" value="1"/>
</dbReference>
<keyword evidence="5" id="KW-0804">Transcription</keyword>
<keyword evidence="4" id="KW-0238">DNA-binding</keyword>
<feature type="transmembrane region" description="Helical" evidence="7">
    <location>
        <begin position="351"/>
        <end position="375"/>
    </location>
</feature>
<dbReference type="GO" id="GO:0016987">
    <property type="term" value="F:sigma factor activity"/>
    <property type="evidence" value="ECO:0007669"/>
    <property type="project" value="UniProtKB-KW"/>
</dbReference>
<dbReference type="InterPro" id="IPR013325">
    <property type="entry name" value="RNA_pol_sigma_r2"/>
</dbReference>
<keyword evidence="7" id="KW-0812">Transmembrane</keyword>
<dbReference type="PANTHER" id="PTHR43133">
    <property type="entry name" value="RNA POLYMERASE ECF-TYPE SIGMA FACTO"/>
    <property type="match status" value="1"/>
</dbReference>
<evidence type="ECO:0000259" key="9">
    <source>
        <dbReference type="Pfam" id="PF08281"/>
    </source>
</evidence>
<evidence type="ECO:0000256" key="4">
    <source>
        <dbReference type="ARBA" id="ARBA00023125"/>
    </source>
</evidence>
<evidence type="ECO:0000256" key="2">
    <source>
        <dbReference type="ARBA" id="ARBA00023015"/>
    </source>
</evidence>
<dbReference type="EMBL" id="RCUY01000002">
    <property type="protein sequence ID" value="RLP83993.1"/>
    <property type="molecule type" value="Genomic_DNA"/>
</dbReference>
<dbReference type="PANTHER" id="PTHR43133:SF8">
    <property type="entry name" value="RNA POLYMERASE SIGMA FACTOR HI_1459-RELATED"/>
    <property type="match status" value="1"/>
</dbReference>
<evidence type="ECO:0000256" key="3">
    <source>
        <dbReference type="ARBA" id="ARBA00023082"/>
    </source>
</evidence>
<dbReference type="InterPro" id="IPR013324">
    <property type="entry name" value="RNA_pol_sigma_r3/r4-like"/>
</dbReference>
<dbReference type="RefSeq" id="WP_121687612.1">
    <property type="nucleotide sequence ID" value="NZ_RCUY01000002.1"/>
</dbReference>
<reference evidence="10 11" key="1">
    <citation type="submission" date="2018-10" db="EMBL/GenBank/DDBJ databases">
        <authorList>
            <person name="Li J."/>
        </authorList>
    </citation>
    <scope>NUCLEOTIDE SEQUENCE [LARGE SCALE GENOMIC DNA]</scope>
    <source>
        <strain evidence="10 11">JCM 11654</strain>
    </source>
</reference>
<dbReference type="GO" id="GO:0003677">
    <property type="term" value="F:DNA binding"/>
    <property type="evidence" value="ECO:0007669"/>
    <property type="project" value="UniProtKB-KW"/>
</dbReference>
<evidence type="ECO:0000313" key="11">
    <source>
        <dbReference type="Proteomes" id="UP000269438"/>
    </source>
</evidence>
<feature type="region of interest" description="Disordered" evidence="6">
    <location>
        <begin position="263"/>
        <end position="294"/>
    </location>
</feature>
<protein>
    <submittedName>
        <fullName evidence="10">Sigma-70 family RNA polymerase sigma factor</fullName>
    </submittedName>
</protein>
<evidence type="ECO:0000256" key="5">
    <source>
        <dbReference type="ARBA" id="ARBA00023163"/>
    </source>
</evidence>
<keyword evidence="11" id="KW-1185">Reference proteome</keyword>
<dbReference type="GO" id="GO:0006352">
    <property type="term" value="P:DNA-templated transcription initiation"/>
    <property type="evidence" value="ECO:0007669"/>
    <property type="project" value="InterPro"/>
</dbReference>
<keyword evidence="7" id="KW-0472">Membrane</keyword>
<dbReference type="OrthoDB" id="9811152at2"/>
<dbReference type="Pfam" id="PF04542">
    <property type="entry name" value="Sigma70_r2"/>
    <property type="match status" value="1"/>
</dbReference>
<proteinExistence type="inferred from homology"/>
<organism evidence="10 11">
    <name type="scientific">Mycetocola lacteus</name>
    <dbReference type="NCBI Taxonomy" id="76637"/>
    <lineage>
        <taxon>Bacteria</taxon>
        <taxon>Bacillati</taxon>
        <taxon>Actinomycetota</taxon>
        <taxon>Actinomycetes</taxon>
        <taxon>Micrococcales</taxon>
        <taxon>Microbacteriaceae</taxon>
        <taxon>Mycetocola</taxon>
    </lineage>
</organism>
<dbReference type="InterPro" id="IPR014284">
    <property type="entry name" value="RNA_pol_sigma-70_dom"/>
</dbReference>
<sequence>MSAEERIEQSDEELVAAAAAGETRAAALYLRRQLPFLRAMATRIAAPSMDAEDLLSEALLRLTRKWQEGSGPRTFAHTYVIQTMRNLVIDEARSARARTSAVSDEVLELVPDEYAERRIRDVDAYDEFALIQQSLELLPEDQRRVLIGVVVNGMKPGEIAAEWGRPAATVSNLLQRAKGSMRRAVLVVLLGRGEAQCADNADQIPRVPLSEPDDHEASERGMRHVLGCEDCRRKWSRWAKMSSALGFLPLLFLAQLARPAPASALQNEGDSHGSQVAQPDPVVPTSAAPGGAGTASGGAGLQSALVVAPPAATAAGYALLGDTESAEAARPVSWVRRKFERLLRGIRLRPILASGIALAAIGASLLGVGLGGWFVPQKPPASIAVMMPDRSHLTIDFEVQATSWRADRVEITLTGARVVSTPTSWSCTTGPSTTVCDPGSGRVSGTVTVSAESGPVGYHVRVSARAESFTLTGTGDGTHP</sequence>
<gene>
    <name evidence="10" type="ORF">D9V34_04110</name>
</gene>
<keyword evidence="7" id="KW-1133">Transmembrane helix</keyword>
<dbReference type="NCBIfam" id="TIGR02937">
    <property type="entry name" value="sigma70-ECF"/>
    <property type="match status" value="1"/>
</dbReference>
<evidence type="ECO:0000313" key="10">
    <source>
        <dbReference type="EMBL" id="RLP83993.1"/>
    </source>
</evidence>
<dbReference type="SUPFAM" id="SSF88946">
    <property type="entry name" value="Sigma2 domain of RNA polymerase sigma factors"/>
    <property type="match status" value="1"/>
</dbReference>